<reference evidence="3" key="1">
    <citation type="journal article" date="2021" name="Sci. Rep.">
        <title>Diploid genomic architecture of Nitzschia inconspicua, an elite biomass production diatom.</title>
        <authorList>
            <person name="Oliver A."/>
            <person name="Podell S."/>
            <person name="Pinowska A."/>
            <person name="Traller J.C."/>
            <person name="Smith S.R."/>
            <person name="McClure R."/>
            <person name="Beliaev A."/>
            <person name="Bohutskyi P."/>
            <person name="Hill E.A."/>
            <person name="Rabines A."/>
            <person name="Zheng H."/>
            <person name="Allen L.Z."/>
            <person name="Kuo A."/>
            <person name="Grigoriev I.V."/>
            <person name="Allen A.E."/>
            <person name="Hazlebeck D."/>
            <person name="Allen E.E."/>
        </authorList>
    </citation>
    <scope>NUCLEOTIDE SEQUENCE</scope>
    <source>
        <strain evidence="3">Hildebrandi</strain>
    </source>
</reference>
<feature type="region of interest" description="Disordered" evidence="1">
    <location>
        <begin position="504"/>
        <end position="593"/>
    </location>
</feature>
<dbReference type="AlphaFoldDB" id="A0A9K3KY27"/>
<keyword evidence="2" id="KW-0812">Transmembrane</keyword>
<evidence type="ECO:0000313" key="3">
    <source>
        <dbReference type="EMBL" id="KAG7351270.1"/>
    </source>
</evidence>
<accession>A0A9K3KY27</accession>
<feature type="transmembrane region" description="Helical" evidence="2">
    <location>
        <begin position="16"/>
        <end position="38"/>
    </location>
</feature>
<dbReference type="EMBL" id="JAGRRH010000018">
    <property type="protein sequence ID" value="KAG7351270.1"/>
    <property type="molecule type" value="Genomic_DNA"/>
</dbReference>
<keyword evidence="2" id="KW-0472">Membrane</keyword>
<organism evidence="3 4">
    <name type="scientific">Nitzschia inconspicua</name>
    <dbReference type="NCBI Taxonomy" id="303405"/>
    <lineage>
        <taxon>Eukaryota</taxon>
        <taxon>Sar</taxon>
        <taxon>Stramenopiles</taxon>
        <taxon>Ochrophyta</taxon>
        <taxon>Bacillariophyta</taxon>
        <taxon>Bacillariophyceae</taxon>
        <taxon>Bacillariophycidae</taxon>
        <taxon>Bacillariales</taxon>
        <taxon>Bacillariaceae</taxon>
        <taxon>Nitzschia</taxon>
    </lineage>
</organism>
<evidence type="ECO:0008006" key="5">
    <source>
        <dbReference type="Google" id="ProtNLM"/>
    </source>
</evidence>
<evidence type="ECO:0000313" key="4">
    <source>
        <dbReference type="Proteomes" id="UP000693970"/>
    </source>
</evidence>
<evidence type="ECO:0000256" key="2">
    <source>
        <dbReference type="SAM" id="Phobius"/>
    </source>
</evidence>
<feature type="compositionally biased region" description="Basic and acidic residues" evidence="1">
    <location>
        <begin position="577"/>
        <end position="593"/>
    </location>
</feature>
<sequence>MSSDTEVPSPGSSATLAFLSVLPVIFIVTCSILLDYVLRFEATTIRCQCQVWMWLAVAMSWMQETFTSLDPESDSATFSVTLEAVFHVWAHTTICINVIAIAVERGQCWVPWSKIGTFPDLRHTTLPSGKMPIKVQVLKILSLSSWMTLLFAAFQLCTMVQEEKLRHAILSINFFGITTFALIIAMWHVQRQKKIFDESKGNPVVRSVPFNGEASEGELSRFCGPEPRCFGVGSTTAIPLPDETQWYKWNRTQTLQWLSQQVAKMDRESNAPFLFADAASVDERTEAQEIILTKLASHDISGDILDDLADVSKLLLLQIPFGPACRLSRSIASMTKQFHNPNNSAMFSNATLPNGDSVLEQHDKEYNSSPTENVVVGFDGMKIINSADMSLQKRRKMSSFVGRSDENAATPDVLTTTENFIESHLPKSYSDLTLPSVNRLDETLPSGRQTASTRDNIIDSTGEEEVDNKPSFAVPAELLDHMPPHIKEIARRRPELVKKLLLQKQQGSVQSIHSMEVSGSNGHTRPPRASTMGSTVGSKGFPPDSSDLSNIRETEYDGQDIDYSDDDETTGLIQHEQSSERPSHYRSIDETLS</sequence>
<proteinExistence type="predicted"/>
<reference evidence="3" key="2">
    <citation type="submission" date="2021-04" db="EMBL/GenBank/DDBJ databases">
        <authorList>
            <person name="Podell S."/>
        </authorList>
    </citation>
    <scope>NUCLEOTIDE SEQUENCE</scope>
    <source>
        <strain evidence="3">Hildebrandi</strain>
    </source>
</reference>
<feature type="region of interest" description="Disordered" evidence="1">
    <location>
        <begin position="441"/>
        <end position="468"/>
    </location>
</feature>
<gene>
    <name evidence="3" type="ORF">IV203_010630</name>
</gene>
<feature type="transmembrane region" description="Helical" evidence="2">
    <location>
        <begin position="168"/>
        <end position="189"/>
    </location>
</feature>
<keyword evidence="4" id="KW-1185">Reference proteome</keyword>
<feature type="compositionally biased region" description="Acidic residues" evidence="1">
    <location>
        <begin position="556"/>
        <end position="569"/>
    </location>
</feature>
<name>A0A9K3KY27_9STRA</name>
<dbReference type="Proteomes" id="UP000693970">
    <property type="component" value="Unassembled WGS sequence"/>
</dbReference>
<comment type="caution">
    <text evidence="3">The sequence shown here is derived from an EMBL/GenBank/DDBJ whole genome shotgun (WGS) entry which is preliminary data.</text>
</comment>
<evidence type="ECO:0000256" key="1">
    <source>
        <dbReference type="SAM" id="MobiDB-lite"/>
    </source>
</evidence>
<feature type="compositionally biased region" description="Polar residues" evidence="1">
    <location>
        <begin position="507"/>
        <end position="523"/>
    </location>
</feature>
<feature type="compositionally biased region" description="Polar residues" evidence="1">
    <location>
        <begin position="446"/>
        <end position="459"/>
    </location>
</feature>
<keyword evidence="2" id="KW-1133">Transmembrane helix</keyword>
<protein>
    <recommendedName>
        <fullName evidence="5">Transmembrane protein</fullName>
    </recommendedName>
</protein>